<dbReference type="Proteomes" id="UP001242368">
    <property type="component" value="Unassembled WGS sequence"/>
</dbReference>
<evidence type="ECO:0000313" key="2">
    <source>
        <dbReference type="Proteomes" id="UP001242368"/>
    </source>
</evidence>
<comment type="caution">
    <text evidence="1">The sequence shown here is derived from an EMBL/GenBank/DDBJ whole genome shotgun (WGS) entry which is preliminary data.</text>
</comment>
<protein>
    <recommendedName>
        <fullName evidence="3">NmrA-like domain-containing protein</fullName>
    </recommendedName>
</protein>
<sequence length="43" mass="4673">MNIFLFGATGGTGKEILIKLLEHNCPVFVLARNPMQSQSGIII</sequence>
<dbReference type="RefSeq" id="WP_290365573.1">
    <property type="nucleotide sequence ID" value="NZ_JAUFQU010000088.1"/>
</dbReference>
<proteinExistence type="predicted"/>
<dbReference type="SUPFAM" id="SSF51735">
    <property type="entry name" value="NAD(P)-binding Rossmann-fold domains"/>
    <property type="match status" value="1"/>
</dbReference>
<keyword evidence="2" id="KW-1185">Reference proteome</keyword>
<gene>
    <name evidence="1" type="ORF">QW060_26810</name>
</gene>
<organism evidence="1 2">
    <name type="scientific">Paenimyroides ceti</name>
    <dbReference type="NCBI Taxonomy" id="395087"/>
    <lineage>
        <taxon>Bacteria</taxon>
        <taxon>Pseudomonadati</taxon>
        <taxon>Bacteroidota</taxon>
        <taxon>Flavobacteriia</taxon>
        <taxon>Flavobacteriales</taxon>
        <taxon>Flavobacteriaceae</taxon>
        <taxon>Paenimyroides</taxon>
    </lineage>
</organism>
<dbReference type="InterPro" id="IPR036291">
    <property type="entry name" value="NAD(P)-bd_dom_sf"/>
</dbReference>
<evidence type="ECO:0000313" key="1">
    <source>
        <dbReference type="EMBL" id="MDN3710430.1"/>
    </source>
</evidence>
<evidence type="ECO:0008006" key="3">
    <source>
        <dbReference type="Google" id="ProtNLM"/>
    </source>
</evidence>
<reference evidence="2" key="1">
    <citation type="journal article" date="2019" name="Int. J. Syst. Evol. Microbiol.">
        <title>The Global Catalogue of Microorganisms (GCM) 10K type strain sequencing project: providing services to taxonomists for standard genome sequencing and annotation.</title>
        <authorList>
            <consortium name="The Broad Institute Genomics Platform"/>
            <consortium name="The Broad Institute Genome Sequencing Center for Infectious Disease"/>
            <person name="Wu L."/>
            <person name="Ma J."/>
        </authorList>
    </citation>
    <scope>NUCLEOTIDE SEQUENCE [LARGE SCALE GENOMIC DNA]</scope>
    <source>
        <strain evidence="2">CECT 7184</strain>
    </source>
</reference>
<name>A0ABT8D1M3_9FLAO</name>
<accession>A0ABT8D1M3</accession>
<dbReference type="EMBL" id="JAUFQU010000088">
    <property type="protein sequence ID" value="MDN3710430.1"/>
    <property type="molecule type" value="Genomic_DNA"/>
</dbReference>
<dbReference type="Gene3D" id="3.40.50.720">
    <property type="entry name" value="NAD(P)-binding Rossmann-like Domain"/>
    <property type="match status" value="1"/>
</dbReference>